<dbReference type="EMBL" id="KL363390">
    <property type="protein sequence ID" value="KFD46163.1"/>
    <property type="molecule type" value="Genomic_DNA"/>
</dbReference>
<proteinExistence type="predicted"/>
<organism evidence="2 3">
    <name type="scientific">Trichuris suis</name>
    <name type="common">pig whipworm</name>
    <dbReference type="NCBI Taxonomy" id="68888"/>
    <lineage>
        <taxon>Eukaryota</taxon>
        <taxon>Metazoa</taxon>
        <taxon>Ecdysozoa</taxon>
        <taxon>Nematoda</taxon>
        <taxon>Enoplea</taxon>
        <taxon>Dorylaimia</taxon>
        <taxon>Trichinellida</taxon>
        <taxon>Trichuridae</taxon>
        <taxon>Trichuris</taxon>
    </lineage>
</organism>
<keyword evidence="3" id="KW-1185">Reference proteome</keyword>
<name>A0A085LMG7_9BILA</name>
<dbReference type="AlphaFoldDB" id="A0A085LMG7"/>
<protein>
    <submittedName>
        <fullName evidence="2">Uncharacterized protein</fullName>
    </submittedName>
</protein>
<feature type="region of interest" description="Disordered" evidence="1">
    <location>
        <begin position="68"/>
        <end position="98"/>
    </location>
</feature>
<evidence type="ECO:0000313" key="2">
    <source>
        <dbReference type="EMBL" id="KFD46163.1"/>
    </source>
</evidence>
<accession>A0A085LMG7</accession>
<evidence type="ECO:0000313" key="3">
    <source>
        <dbReference type="Proteomes" id="UP000030764"/>
    </source>
</evidence>
<gene>
    <name evidence="2" type="ORF">M513_12971</name>
</gene>
<evidence type="ECO:0000256" key="1">
    <source>
        <dbReference type="SAM" id="MobiDB-lite"/>
    </source>
</evidence>
<reference evidence="2 3" key="1">
    <citation type="journal article" date="2014" name="Nat. Genet.">
        <title>Genome and transcriptome of the porcine whipworm Trichuris suis.</title>
        <authorList>
            <person name="Jex A.R."/>
            <person name="Nejsum P."/>
            <person name="Schwarz E.M."/>
            <person name="Hu L."/>
            <person name="Young N.D."/>
            <person name="Hall R.S."/>
            <person name="Korhonen P.K."/>
            <person name="Liao S."/>
            <person name="Thamsborg S."/>
            <person name="Xia J."/>
            <person name="Xu P."/>
            <person name="Wang S."/>
            <person name="Scheerlinck J.P."/>
            <person name="Hofmann A."/>
            <person name="Sternberg P.W."/>
            <person name="Wang J."/>
            <person name="Gasser R.B."/>
        </authorList>
    </citation>
    <scope>NUCLEOTIDE SEQUENCE [LARGE SCALE GENOMIC DNA]</scope>
    <source>
        <strain evidence="2">DCEP-RM93M</strain>
    </source>
</reference>
<dbReference type="Proteomes" id="UP000030764">
    <property type="component" value="Unassembled WGS sequence"/>
</dbReference>
<sequence>MEFRAFTRWFLRAFGSLLEPSSAKVLKSQSVRLSSGRYAESGLSDFHLIHVAYIAYKEGHSSDLKLQGTHNETTPLEASSSSAHILSVNPKNKFTQKV</sequence>